<dbReference type="EMBL" id="BGZK01000498">
    <property type="protein sequence ID" value="GBP47218.1"/>
    <property type="molecule type" value="Genomic_DNA"/>
</dbReference>
<dbReference type="Proteomes" id="UP000299102">
    <property type="component" value="Unassembled WGS sequence"/>
</dbReference>
<proteinExistence type="predicted"/>
<organism evidence="1 2">
    <name type="scientific">Eumeta variegata</name>
    <name type="common">Bagworm moth</name>
    <name type="synonym">Eumeta japonica</name>
    <dbReference type="NCBI Taxonomy" id="151549"/>
    <lineage>
        <taxon>Eukaryota</taxon>
        <taxon>Metazoa</taxon>
        <taxon>Ecdysozoa</taxon>
        <taxon>Arthropoda</taxon>
        <taxon>Hexapoda</taxon>
        <taxon>Insecta</taxon>
        <taxon>Pterygota</taxon>
        <taxon>Neoptera</taxon>
        <taxon>Endopterygota</taxon>
        <taxon>Lepidoptera</taxon>
        <taxon>Glossata</taxon>
        <taxon>Ditrysia</taxon>
        <taxon>Tineoidea</taxon>
        <taxon>Psychidae</taxon>
        <taxon>Oiketicinae</taxon>
        <taxon>Eumeta</taxon>
    </lineage>
</organism>
<dbReference type="AlphaFoldDB" id="A0A4C1W782"/>
<keyword evidence="2" id="KW-1185">Reference proteome</keyword>
<comment type="caution">
    <text evidence="1">The sequence shown here is derived from an EMBL/GenBank/DDBJ whole genome shotgun (WGS) entry which is preliminary data.</text>
</comment>
<name>A0A4C1W782_EUMVA</name>
<accession>A0A4C1W782</accession>
<evidence type="ECO:0000313" key="1">
    <source>
        <dbReference type="EMBL" id="GBP47218.1"/>
    </source>
</evidence>
<sequence>MEMTRVAGLRARRCGRPPEGTCEYLRLSPTKCAGVVLNYGCKLGAYTVEPSAPHRYLDLYFRSTAIHIVTNLIPAQLFGTETSAAADDAAVRAGWARGRGSSMAPPRTAADVQEAIITFY</sequence>
<reference evidence="1 2" key="1">
    <citation type="journal article" date="2019" name="Commun. Biol.">
        <title>The bagworm genome reveals a unique fibroin gene that provides high tensile strength.</title>
        <authorList>
            <person name="Kono N."/>
            <person name="Nakamura H."/>
            <person name="Ohtoshi R."/>
            <person name="Tomita M."/>
            <person name="Numata K."/>
            <person name="Arakawa K."/>
        </authorList>
    </citation>
    <scope>NUCLEOTIDE SEQUENCE [LARGE SCALE GENOMIC DNA]</scope>
</reference>
<protein>
    <submittedName>
        <fullName evidence="1">Uncharacterized protein</fullName>
    </submittedName>
</protein>
<gene>
    <name evidence="1" type="ORF">EVAR_20220_1</name>
</gene>
<evidence type="ECO:0000313" key="2">
    <source>
        <dbReference type="Proteomes" id="UP000299102"/>
    </source>
</evidence>